<dbReference type="SUPFAM" id="SSF52540">
    <property type="entry name" value="P-loop containing nucleoside triphosphate hydrolases"/>
    <property type="match status" value="1"/>
</dbReference>
<reference evidence="6" key="1">
    <citation type="journal article" date="2019" name="Int. J. Syst. Evol. Microbiol.">
        <title>The Global Catalogue of Microorganisms (GCM) 10K type strain sequencing project: providing services to taxonomists for standard genome sequencing and annotation.</title>
        <authorList>
            <consortium name="The Broad Institute Genomics Platform"/>
            <consortium name="The Broad Institute Genome Sequencing Center for Infectious Disease"/>
            <person name="Wu L."/>
            <person name="Ma J."/>
        </authorList>
    </citation>
    <scope>NUCLEOTIDE SEQUENCE [LARGE SCALE GENOMIC DNA]</scope>
    <source>
        <strain evidence="6">JCM 31202</strain>
    </source>
</reference>
<dbReference type="PANTHER" id="PTHR32114:SF2">
    <property type="entry name" value="ABC TRANSPORTER ABCH.3"/>
    <property type="match status" value="1"/>
</dbReference>
<keyword evidence="6" id="KW-1185">Reference proteome</keyword>
<comment type="similarity">
    <text evidence="1">Belongs to the SMC family. SbcC subfamily.</text>
</comment>
<evidence type="ECO:0000313" key="6">
    <source>
        <dbReference type="Proteomes" id="UP001596972"/>
    </source>
</evidence>
<gene>
    <name evidence="5" type="ORF">ACFQ11_19925</name>
</gene>
<dbReference type="Proteomes" id="UP001596972">
    <property type="component" value="Unassembled WGS sequence"/>
</dbReference>
<dbReference type="EMBL" id="JBHTJA010000039">
    <property type="protein sequence ID" value="MFD0902679.1"/>
    <property type="molecule type" value="Genomic_DNA"/>
</dbReference>
<dbReference type="RefSeq" id="WP_378300697.1">
    <property type="nucleotide sequence ID" value="NZ_JBHTJA010000039.1"/>
</dbReference>
<dbReference type="Pfam" id="PF13558">
    <property type="entry name" value="SbcC_Walker_B"/>
    <property type="match status" value="1"/>
</dbReference>
<evidence type="ECO:0000256" key="3">
    <source>
        <dbReference type="ARBA" id="ARBA00013368"/>
    </source>
</evidence>
<protein>
    <recommendedName>
        <fullName evidence="3">Nuclease SbcCD subunit C</fullName>
    </recommendedName>
</protein>
<proteinExistence type="inferred from homology"/>
<dbReference type="InterPro" id="IPR027417">
    <property type="entry name" value="P-loop_NTPase"/>
</dbReference>
<feature type="non-terminal residue" evidence="5">
    <location>
        <position position="1"/>
    </location>
</feature>
<feature type="coiled-coil region" evidence="4">
    <location>
        <begin position="30"/>
        <end position="57"/>
    </location>
</feature>
<evidence type="ECO:0000256" key="4">
    <source>
        <dbReference type="SAM" id="Coils"/>
    </source>
</evidence>
<keyword evidence="4" id="KW-0175">Coiled coil</keyword>
<organism evidence="5 6">
    <name type="scientific">Actinomadura sediminis</name>
    <dbReference type="NCBI Taxonomy" id="1038904"/>
    <lineage>
        <taxon>Bacteria</taxon>
        <taxon>Bacillati</taxon>
        <taxon>Actinomycetota</taxon>
        <taxon>Actinomycetes</taxon>
        <taxon>Streptosporangiales</taxon>
        <taxon>Thermomonosporaceae</taxon>
        <taxon>Actinomadura</taxon>
    </lineage>
</organism>
<feature type="coiled-coil region" evidence="4">
    <location>
        <begin position="100"/>
        <end position="195"/>
    </location>
</feature>
<evidence type="ECO:0000313" key="5">
    <source>
        <dbReference type="EMBL" id="MFD0902679.1"/>
    </source>
</evidence>
<evidence type="ECO:0000256" key="1">
    <source>
        <dbReference type="ARBA" id="ARBA00006930"/>
    </source>
</evidence>
<sequence>AARAGAAAAVDDAVRRLAAAQPRDQVEHLLAEAEAAHRAAVDAAQEARDRVQELQQARLDGMAAVLAEDLRDGEPCRVCGSTEHPAPVASLAVVPTEDRIERAQAAYEEAGARREAASNRVGRLRAEHDGLLETAGETSVEALAADLDAARESLAAAGARAAEAERLEAVLHRDERELERVRDAARENDRRLTENRARDRELADEQARLRAELDEARGGDATPQARMARLGGEADALAAAVEAQRDADRAEEELAAARARAKAEAEAQGFGTPDEVLAAELSDEDQGELRDRLRRFEDEEAAVRDLLGDPELIAAARAAPPDVPALQARFAAAESAHTIAASSARAARARLARLADLRADLDAAVRDWRPAAERHAVAERLAGLASGKSAANERGVSLPAYVLGARLEQVVAAANERLVHMSGARYELIPTEAKAAGDRSRSAGGLGLRVADAWTGRERDPVTLSGGESFITSLSLALGLADVVTAETGGAEIGTLFVDEGFGTLDAETLDEVMDVLDGLRDGGRAVGIVSHVAELRARIPAQLRITKERGGSTAKIVV</sequence>
<dbReference type="Gene3D" id="3.40.50.300">
    <property type="entry name" value="P-loop containing nucleotide triphosphate hydrolases"/>
    <property type="match status" value="1"/>
</dbReference>
<comment type="caution">
    <text evidence="5">The sequence shown here is derived from an EMBL/GenBank/DDBJ whole genome shotgun (WGS) entry which is preliminary data.</text>
</comment>
<name>A0ABW3ET54_9ACTN</name>
<evidence type="ECO:0000256" key="2">
    <source>
        <dbReference type="ARBA" id="ARBA00011322"/>
    </source>
</evidence>
<accession>A0ABW3ET54</accession>
<dbReference type="PANTHER" id="PTHR32114">
    <property type="entry name" value="ABC TRANSPORTER ABCH.3"/>
    <property type="match status" value="1"/>
</dbReference>
<comment type="subunit">
    <text evidence="2">Heterodimer of SbcC and SbcD.</text>
</comment>
<feature type="coiled-coil region" evidence="4">
    <location>
        <begin position="233"/>
        <end position="267"/>
    </location>
</feature>